<sequence>MARWFLERENSTFSLRRGREIWKVKKVGTEDDEAPTFKSSSNPNEEMPTPRKKLPARSVVTFFRHDCSNLHFGLGLRVVSTLFGYRRGHVHFAFQKDPNSPPAFLIDLAIPINIKLHK</sequence>
<name>A0A6P5XL41_DURZI</name>
<dbReference type="KEGG" id="dzi:111284472"/>
<accession>A0A6P5XL41</accession>
<gene>
    <name evidence="3" type="primary">LOC111284472</name>
</gene>
<dbReference type="Pfam" id="PF04759">
    <property type="entry name" value="DUF617"/>
    <property type="match status" value="1"/>
</dbReference>
<dbReference type="PANTHER" id="PTHR31696">
    <property type="entry name" value="PROTEIN MIZU-KUSSEI 1"/>
    <property type="match status" value="1"/>
</dbReference>
<dbReference type="GeneID" id="111284472"/>
<dbReference type="InterPro" id="IPR006460">
    <property type="entry name" value="MIZ1-like_pln"/>
</dbReference>
<dbReference type="AlphaFoldDB" id="A0A6P5XL41"/>
<keyword evidence="2" id="KW-1185">Reference proteome</keyword>
<organism evidence="2 3">
    <name type="scientific">Durio zibethinus</name>
    <name type="common">Durian</name>
    <dbReference type="NCBI Taxonomy" id="66656"/>
    <lineage>
        <taxon>Eukaryota</taxon>
        <taxon>Viridiplantae</taxon>
        <taxon>Streptophyta</taxon>
        <taxon>Embryophyta</taxon>
        <taxon>Tracheophyta</taxon>
        <taxon>Spermatophyta</taxon>
        <taxon>Magnoliopsida</taxon>
        <taxon>eudicotyledons</taxon>
        <taxon>Gunneridae</taxon>
        <taxon>Pentapetalae</taxon>
        <taxon>rosids</taxon>
        <taxon>malvids</taxon>
        <taxon>Malvales</taxon>
        <taxon>Malvaceae</taxon>
        <taxon>Helicteroideae</taxon>
        <taxon>Durio</taxon>
    </lineage>
</organism>
<dbReference type="Proteomes" id="UP000515121">
    <property type="component" value="Unplaced"/>
</dbReference>
<protein>
    <submittedName>
        <fullName evidence="3">Uncharacterized protein LOC111284472</fullName>
    </submittedName>
</protein>
<feature type="region of interest" description="Disordered" evidence="1">
    <location>
        <begin position="29"/>
        <end position="52"/>
    </location>
</feature>
<reference evidence="3" key="1">
    <citation type="submission" date="2025-08" db="UniProtKB">
        <authorList>
            <consortium name="RefSeq"/>
        </authorList>
    </citation>
    <scope>IDENTIFICATION</scope>
    <source>
        <tissue evidence="3">Fruit stalk</tissue>
    </source>
</reference>
<dbReference type="PANTHER" id="PTHR31696:SF23">
    <property type="entry name" value="PROTEIN MIZU-KUSSEI 1"/>
    <property type="match status" value="1"/>
</dbReference>
<evidence type="ECO:0000256" key="1">
    <source>
        <dbReference type="SAM" id="MobiDB-lite"/>
    </source>
</evidence>
<dbReference type="RefSeq" id="XP_022728860.1">
    <property type="nucleotide sequence ID" value="XM_022873125.1"/>
</dbReference>
<proteinExistence type="predicted"/>
<evidence type="ECO:0000313" key="3">
    <source>
        <dbReference type="RefSeq" id="XP_022728860.1"/>
    </source>
</evidence>
<evidence type="ECO:0000313" key="2">
    <source>
        <dbReference type="Proteomes" id="UP000515121"/>
    </source>
</evidence>
<dbReference type="GO" id="GO:0010274">
    <property type="term" value="P:hydrotropism"/>
    <property type="evidence" value="ECO:0007669"/>
    <property type="project" value="InterPro"/>
</dbReference>